<dbReference type="AlphaFoldDB" id="A0AAF3EFE9"/>
<sequence>MILQKIRSMCTWIDHQTCDELCKSDSYWYGHCAGWDGMDFSCKCFDYNPPLSGDRCKEKQKKCEKMCIKQGLEGGFCYPQRDNDLRTNRTACDCFKALPPQLRRKRSLIENDGKFRLRVQ</sequence>
<reference evidence="2" key="1">
    <citation type="submission" date="2024-02" db="UniProtKB">
        <authorList>
            <consortium name="WormBaseParasite"/>
        </authorList>
    </citation>
    <scope>IDENTIFICATION</scope>
</reference>
<dbReference type="Proteomes" id="UP000887575">
    <property type="component" value="Unassembled WGS sequence"/>
</dbReference>
<proteinExistence type="predicted"/>
<name>A0AAF3EFE9_9BILA</name>
<keyword evidence="1" id="KW-1185">Reference proteome</keyword>
<organism evidence="1 2">
    <name type="scientific">Mesorhabditis belari</name>
    <dbReference type="NCBI Taxonomy" id="2138241"/>
    <lineage>
        <taxon>Eukaryota</taxon>
        <taxon>Metazoa</taxon>
        <taxon>Ecdysozoa</taxon>
        <taxon>Nematoda</taxon>
        <taxon>Chromadorea</taxon>
        <taxon>Rhabditida</taxon>
        <taxon>Rhabditina</taxon>
        <taxon>Rhabditomorpha</taxon>
        <taxon>Rhabditoidea</taxon>
        <taxon>Rhabditidae</taxon>
        <taxon>Mesorhabditinae</taxon>
        <taxon>Mesorhabditis</taxon>
    </lineage>
</organism>
<accession>A0AAF3EFE9</accession>
<protein>
    <submittedName>
        <fullName evidence="2">Uncharacterized protein</fullName>
    </submittedName>
</protein>
<dbReference type="InterPro" id="IPR036574">
    <property type="entry name" value="Scorpion_toxin-like_sf"/>
</dbReference>
<dbReference type="SUPFAM" id="SSF57095">
    <property type="entry name" value="Scorpion toxin-like"/>
    <property type="match status" value="1"/>
</dbReference>
<dbReference type="WBParaSite" id="MBELARI_LOCUS12702">
    <property type="protein sequence ID" value="MBELARI_LOCUS12702"/>
    <property type="gene ID" value="MBELARI_LOCUS12702"/>
</dbReference>
<evidence type="ECO:0000313" key="2">
    <source>
        <dbReference type="WBParaSite" id="MBELARI_LOCUS12702"/>
    </source>
</evidence>
<evidence type="ECO:0000313" key="1">
    <source>
        <dbReference type="Proteomes" id="UP000887575"/>
    </source>
</evidence>